<dbReference type="EMBL" id="MGDB01000103">
    <property type="protein sequence ID" value="OGL40277.1"/>
    <property type="molecule type" value="Genomic_DNA"/>
</dbReference>
<protein>
    <recommendedName>
        <fullName evidence="1">Metallo-beta-lactamase domain-containing protein</fullName>
    </recommendedName>
</protein>
<dbReference type="PANTHER" id="PTHR28283">
    <property type="entry name" value="3',5'-CYCLIC-NUCLEOTIDE PHOSPHODIESTERASE 1"/>
    <property type="match status" value="1"/>
</dbReference>
<dbReference type="InterPro" id="IPR001279">
    <property type="entry name" value="Metallo-B-lactamas"/>
</dbReference>
<dbReference type="InterPro" id="IPR000396">
    <property type="entry name" value="Pdiesterase2"/>
</dbReference>
<proteinExistence type="predicted"/>
<dbReference type="Gene3D" id="3.60.15.10">
    <property type="entry name" value="Ribonuclease Z/Hydroxyacylglutathione hydrolase-like"/>
    <property type="match status" value="1"/>
</dbReference>
<evidence type="ECO:0000313" key="2">
    <source>
        <dbReference type="EMBL" id="OGL40277.1"/>
    </source>
</evidence>
<dbReference type="Pfam" id="PF12706">
    <property type="entry name" value="Lactamase_B_2"/>
    <property type="match status" value="1"/>
</dbReference>
<reference evidence="2 3" key="1">
    <citation type="journal article" date="2016" name="Nat. Commun.">
        <title>Thousands of microbial genomes shed light on interconnected biogeochemical processes in an aquifer system.</title>
        <authorList>
            <person name="Anantharaman K."/>
            <person name="Brown C.T."/>
            <person name="Hug L.A."/>
            <person name="Sharon I."/>
            <person name="Castelle C.J."/>
            <person name="Probst A.J."/>
            <person name="Thomas B.C."/>
            <person name="Singh A."/>
            <person name="Wilkins M.J."/>
            <person name="Karaoz U."/>
            <person name="Brodie E.L."/>
            <person name="Williams K.H."/>
            <person name="Hubbard S.S."/>
            <person name="Banfield J.F."/>
        </authorList>
    </citation>
    <scope>NUCLEOTIDE SEQUENCE [LARGE SCALE GENOMIC DNA]</scope>
</reference>
<evidence type="ECO:0000259" key="1">
    <source>
        <dbReference type="Pfam" id="PF12706"/>
    </source>
</evidence>
<dbReference type="GO" id="GO:0006198">
    <property type="term" value="P:cAMP catabolic process"/>
    <property type="evidence" value="ECO:0007669"/>
    <property type="project" value="InterPro"/>
</dbReference>
<dbReference type="GO" id="GO:0004115">
    <property type="term" value="F:3',5'-cyclic-AMP phosphodiesterase activity"/>
    <property type="evidence" value="ECO:0007669"/>
    <property type="project" value="InterPro"/>
</dbReference>
<organism evidence="2 3">
    <name type="scientific">Candidatus Schekmanbacteria bacterium GWA2_38_11</name>
    <dbReference type="NCBI Taxonomy" id="1817876"/>
    <lineage>
        <taxon>Bacteria</taxon>
        <taxon>Candidatus Schekmaniibacteriota</taxon>
    </lineage>
</organism>
<name>A0A1F7RH57_9BACT</name>
<comment type="caution">
    <text evidence="2">The sequence shown here is derived from an EMBL/GenBank/DDBJ whole genome shotgun (WGS) entry which is preliminary data.</text>
</comment>
<dbReference type="AlphaFoldDB" id="A0A1F7RH57"/>
<dbReference type="PRINTS" id="PR00388">
    <property type="entry name" value="PDIESTERASE2"/>
</dbReference>
<dbReference type="InterPro" id="IPR036866">
    <property type="entry name" value="RibonucZ/Hydroxyglut_hydro"/>
</dbReference>
<sequence length="254" mass="29092">MDFKVLGCSGSRFPQAKLTSFLIDEVLALDAGAIVSSLSFKEQMKIKAILLSHSHFDHIKDIFFLADNLIGRNPYPIKIYSISEVIQALKSHAFNNIMWPDFTKIPDTHNPTVSLEVIPEGKKVRIEGFTVEAVRVNHPAPAVGYIISRDRKTIVYSGDTGPTEEIWERVRGVKNLKGLIIETSFPNKHEKLAYLGGHMTPLALKSELDKLWYVDCPVYLYHLKPQYRNDILKDIKRLRNRNIKILKQGRTYRF</sequence>
<evidence type="ECO:0000313" key="3">
    <source>
        <dbReference type="Proteomes" id="UP000178526"/>
    </source>
</evidence>
<dbReference type="SUPFAM" id="SSF56281">
    <property type="entry name" value="Metallo-hydrolase/oxidoreductase"/>
    <property type="match status" value="1"/>
</dbReference>
<feature type="domain" description="Metallo-beta-lactamase" evidence="1">
    <location>
        <begin position="43"/>
        <end position="200"/>
    </location>
</feature>
<dbReference type="GO" id="GO:1902660">
    <property type="term" value="P:negative regulation of glucose mediated signaling pathway"/>
    <property type="evidence" value="ECO:0007669"/>
    <property type="project" value="TreeGrafter"/>
</dbReference>
<dbReference type="CDD" id="cd07735">
    <property type="entry name" value="class_II_PDE_MBL-fold"/>
    <property type="match status" value="1"/>
</dbReference>
<gene>
    <name evidence="2" type="ORF">A2042_02455</name>
</gene>
<accession>A0A1F7RH57</accession>
<dbReference type="GO" id="GO:0047555">
    <property type="term" value="F:3',5'-cyclic-GMP phosphodiesterase activity"/>
    <property type="evidence" value="ECO:0007669"/>
    <property type="project" value="TreeGrafter"/>
</dbReference>
<dbReference type="Proteomes" id="UP000178526">
    <property type="component" value="Unassembled WGS sequence"/>
</dbReference>
<dbReference type="PANTHER" id="PTHR28283:SF1">
    <property type="entry name" value="3',5'-CYCLIC-NUCLEOTIDE PHOSPHODIESTERASE 1"/>
    <property type="match status" value="1"/>
</dbReference>